<evidence type="ECO:0000256" key="8">
    <source>
        <dbReference type="ARBA" id="ARBA00022723"/>
    </source>
</evidence>
<comment type="catalytic activity">
    <reaction evidence="18 19">
        <text>tRNA(Lys) + L-lysine + ATP = L-lysyl-tRNA(Lys) + AMP + diphosphate</text>
        <dbReference type="Rhea" id="RHEA:20792"/>
        <dbReference type="Rhea" id="RHEA-COMP:9696"/>
        <dbReference type="Rhea" id="RHEA-COMP:9697"/>
        <dbReference type="ChEBI" id="CHEBI:30616"/>
        <dbReference type="ChEBI" id="CHEBI:32551"/>
        <dbReference type="ChEBI" id="CHEBI:33019"/>
        <dbReference type="ChEBI" id="CHEBI:78442"/>
        <dbReference type="ChEBI" id="CHEBI:78529"/>
        <dbReference type="ChEBI" id="CHEBI:456215"/>
        <dbReference type="EC" id="6.1.1.6"/>
    </reaction>
</comment>
<evidence type="ECO:0000259" key="22">
    <source>
        <dbReference type="PROSITE" id="PS50862"/>
    </source>
</evidence>
<evidence type="ECO:0000256" key="4">
    <source>
        <dbReference type="ARBA" id="ARBA00022475"/>
    </source>
</evidence>
<feature type="transmembrane region" description="Helical" evidence="21">
    <location>
        <begin position="47"/>
        <end position="67"/>
    </location>
</feature>
<feature type="region of interest" description="Disordered" evidence="20">
    <location>
        <begin position="1"/>
        <end position="25"/>
    </location>
</feature>
<evidence type="ECO:0000256" key="16">
    <source>
        <dbReference type="ARBA" id="ARBA00024681"/>
    </source>
</evidence>
<dbReference type="GO" id="GO:0004824">
    <property type="term" value="F:lysine-tRNA ligase activity"/>
    <property type="evidence" value="ECO:0007669"/>
    <property type="project" value="UniProtKB-UniRule"/>
</dbReference>
<evidence type="ECO:0000256" key="18">
    <source>
        <dbReference type="ARBA" id="ARBA00048573"/>
    </source>
</evidence>
<dbReference type="GO" id="GO:0006430">
    <property type="term" value="P:lysyl-tRNA aminoacylation"/>
    <property type="evidence" value="ECO:0007669"/>
    <property type="project" value="UniProtKB-UniRule"/>
</dbReference>
<evidence type="ECO:0000256" key="14">
    <source>
        <dbReference type="ARBA" id="ARBA00023251"/>
    </source>
</evidence>
<comment type="subunit">
    <text evidence="19">Homodimer.</text>
</comment>
<dbReference type="PANTHER" id="PTHR42918">
    <property type="entry name" value="LYSYL-TRNA SYNTHETASE"/>
    <property type="match status" value="1"/>
</dbReference>
<evidence type="ECO:0000256" key="3">
    <source>
        <dbReference type="ARBA" id="ARBA00009968"/>
    </source>
</evidence>
<keyword evidence="6" id="KW-0808">Transferase</keyword>
<feature type="transmembrane region" description="Helical" evidence="21">
    <location>
        <begin position="109"/>
        <end position="131"/>
    </location>
</feature>
<dbReference type="InterPro" id="IPR004364">
    <property type="entry name" value="Aa-tRNA-synt_II"/>
</dbReference>
<comment type="similarity">
    <text evidence="19">Belongs to the class-II aminoacyl-tRNA synthetase family.</text>
</comment>
<evidence type="ECO:0000256" key="12">
    <source>
        <dbReference type="ARBA" id="ARBA00023098"/>
    </source>
</evidence>
<dbReference type="OrthoDB" id="9801152at2"/>
<dbReference type="GO" id="GO:0050071">
    <property type="term" value="F:phosphatidylglycerol lysyltransferase activity"/>
    <property type="evidence" value="ECO:0007669"/>
    <property type="project" value="UniProtKB-EC"/>
</dbReference>
<dbReference type="InterPro" id="IPR044136">
    <property type="entry name" value="Lys-tRNA-ligase_II_N"/>
</dbReference>
<keyword evidence="7 21" id="KW-0812">Transmembrane</keyword>
<dbReference type="GO" id="GO:0046677">
    <property type="term" value="P:response to antibiotic"/>
    <property type="evidence" value="ECO:0007669"/>
    <property type="project" value="UniProtKB-KW"/>
</dbReference>
<evidence type="ECO:0000313" key="24">
    <source>
        <dbReference type="Proteomes" id="UP000217889"/>
    </source>
</evidence>
<keyword evidence="11 21" id="KW-1133">Transmembrane helix</keyword>
<keyword evidence="10 19" id="KW-0067">ATP-binding</keyword>
<dbReference type="CDD" id="cd04322">
    <property type="entry name" value="LysRS_N"/>
    <property type="match status" value="1"/>
</dbReference>
<keyword evidence="5 19" id="KW-0436">Ligase</keyword>
<keyword evidence="13 19" id="KW-0030">Aminoacyl-tRNA synthetase</keyword>
<dbReference type="Proteomes" id="UP000217889">
    <property type="component" value="Chromosome"/>
</dbReference>
<evidence type="ECO:0000256" key="11">
    <source>
        <dbReference type="ARBA" id="ARBA00022989"/>
    </source>
</evidence>
<dbReference type="InterPro" id="IPR002313">
    <property type="entry name" value="Lys-tRNA-ligase_II"/>
</dbReference>
<dbReference type="GO" id="GO:0005886">
    <property type="term" value="C:plasma membrane"/>
    <property type="evidence" value="ECO:0007669"/>
    <property type="project" value="UniProtKB-SubCell"/>
</dbReference>
<dbReference type="InterPro" id="IPR024320">
    <property type="entry name" value="LPG_synthase_C"/>
</dbReference>
<feature type="transmembrane region" description="Helical" evidence="21">
    <location>
        <begin position="245"/>
        <end position="267"/>
    </location>
</feature>
<dbReference type="InterPro" id="IPR045864">
    <property type="entry name" value="aa-tRNA-synth_II/BPL/LPL"/>
</dbReference>
<organism evidence="23 24">
    <name type="scientific">Brachybacterium ginsengisoli</name>
    <dbReference type="NCBI Taxonomy" id="1331682"/>
    <lineage>
        <taxon>Bacteria</taxon>
        <taxon>Bacillati</taxon>
        <taxon>Actinomycetota</taxon>
        <taxon>Actinomycetes</taxon>
        <taxon>Micrococcales</taxon>
        <taxon>Dermabacteraceae</taxon>
        <taxon>Brachybacterium</taxon>
    </lineage>
</organism>
<feature type="binding site" evidence="19">
    <location>
        <position position="1069"/>
    </location>
    <ligand>
        <name>Mg(2+)</name>
        <dbReference type="ChEBI" id="CHEBI:18420"/>
        <label>1</label>
    </ligand>
</feature>
<dbReference type="PANTHER" id="PTHR42918:SF15">
    <property type="entry name" value="LYSINE--TRNA LIGASE, CHLOROPLASTIC_MITOCHONDRIAL"/>
    <property type="match status" value="1"/>
</dbReference>
<evidence type="ECO:0000256" key="15">
    <source>
        <dbReference type="ARBA" id="ARBA00023268"/>
    </source>
</evidence>
<evidence type="ECO:0000256" key="20">
    <source>
        <dbReference type="SAM" id="MobiDB-lite"/>
    </source>
</evidence>
<dbReference type="PRINTS" id="PR00982">
    <property type="entry name" value="TRNASYNTHLYS"/>
</dbReference>
<dbReference type="NCBIfam" id="NF001756">
    <property type="entry name" value="PRK00484.1"/>
    <property type="match status" value="1"/>
</dbReference>
<evidence type="ECO:0000256" key="21">
    <source>
        <dbReference type="SAM" id="Phobius"/>
    </source>
</evidence>
<keyword evidence="19" id="KW-0460">Magnesium</keyword>
<evidence type="ECO:0000256" key="17">
    <source>
        <dbReference type="ARBA" id="ARBA00047540"/>
    </source>
</evidence>
<comment type="cofactor">
    <cofactor evidence="19">
        <name>Mg(2+)</name>
        <dbReference type="ChEBI" id="CHEBI:18420"/>
    </cofactor>
    <text evidence="19">Binds 3 Mg(2+) ions per subunit.</text>
</comment>
<evidence type="ECO:0000256" key="6">
    <source>
        <dbReference type="ARBA" id="ARBA00022679"/>
    </source>
</evidence>
<sequence>MGAREPTYSDRVTSPAAPDRRRRPTSVGRAIRSSRLHVLDDRWPDRLAVAVLTTGLFSLLVTIVPTWRRFFDRPADPVSLLVMPIVPNLIYPALLIVVAVALRRRLRAAWWFLLLWWVLVPQTGRVLALIHSPRHRDAGPRPQGLEALEPGHRVLAEIGLVLGCAVIVLLLLTRSGFTARRVPGSLRAALTLFLTGGAVILTGGAWLVQKVGDAESYPAAAGFVAGRLLADLGRLEAVGTVSAPWWVHLLLNLLGAAVVLTSALLLFRPPRGDHRLPAADEARVRTLLAEHGEHDSLGYFATRRDKAMVWDTGDPATARAGISHRVVGTVSLASGNPVGDPEHWDRAIEAWRRLAREQGLSLAVMGAGEEGGRAYAEAGLVVYDIGDEAVLALEDFTLSGPAMHPVRRVTRRLHDEGWSVDVRRQRDLTAAELDAIVAGAGQWRGDGGEERGFSMALGRLGDPLDGDCLLALAHDPDGRLRAVLGFVPWGATGASLDLMRRDPSAANGVVELLVTTMAEQAPGHGVGRLSLNFAMFREVFERGAEIGAGPLDRLWLRGLRAAGRTWQLESLYRANAKYRPTWEPRYLCFELASDLPRVGVAAGTAEGFLRTPGLLARGRRGAVEAGPEALVSDGAEHAAAVRALMPEPADPLEEALAAQRLPEQVRVRLAKLATLRAEGIDPYPVGIERTSTLAAAREAAAGLGADARSGHEVRIAGRVMRRREHGRIGFATLRDGSGDLQVMIADAADDASWEVWRRLDLGDQIAVRGELITTRTGEVSVDAAGLVLTAKSLRPLPDKHHGLSDPEARVRERAVDLVVRPDARTTAYQRATVVRSVRDTLHELGFTEVETPVLQAVHGGASARPFETHINAYDMDLFLRIATELHLKRLVVGGMEQVFEIGRQFRNEGADASHNPEFTSLEVYEAYSDQHGMRRLTQRIIQDAARAVHGAPIGLRPGADGRLEEFDLSGDWPVVPLATAVSRALGEEVEVGTPATDLHAHARRIGLELDPRLGGGAVLEELYGALCEGSTTTPVFYTGFPRENAPLARPDRDDPRLAEKWDLVIQGSEQGTAYSELNDPVDQRRRLVAQSLLAAAGDPEAMAVDEDFLRVLELGMPPTGGMGMGIDRLVMNLTGLSIRDTILFPLTKPRSPGGSR</sequence>
<comment type="function">
    <text evidence="16">Catalyzes the production of L-lysyl-tRNA(Lys)transfer and the transfer of a lysyl group from L-lysyl-tRNA(Lys) to membrane-bound phosphatidylglycerol (PG), which produces lysylphosphatidylglycerol (LPG), one of the components of the bacterial membrane with a positive net charge. LPG synthesis contributes to the resistance to cationic antimicrobial peptides (CAMPs) and likely protects M.tuberculosis against the CAMPs produced by competiting microorganisms (bacteriocins). In fact, the modification of anionic phosphatidylglycerol with positively charged L-lysine results in repulsion of the peptides.</text>
</comment>
<proteinExistence type="inferred from homology"/>
<dbReference type="InterPro" id="IPR004365">
    <property type="entry name" value="NA-bd_OB_tRNA"/>
</dbReference>
<comment type="subcellular location">
    <subcellularLocation>
        <location evidence="1">Cell membrane</location>
        <topology evidence="1">Multi-pass membrane protein</topology>
    </subcellularLocation>
    <subcellularLocation>
        <location evidence="19">Cytoplasm</location>
    </subcellularLocation>
</comment>
<protein>
    <recommendedName>
        <fullName evidence="19">Lysine--tRNA ligase</fullName>
        <ecNumber evidence="19">6.1.1.6</ecNumber>
    </recommendedName>
    <alternativeName>
        <fullName evidence="19">Lysyl-tRNA synthetase</fullName>
        <shortName evidence="19">LysRS</shortName>
    </alternativeName>
</protein>
<accession>A0A291GTD4</accession>
<dbReference type="Pfam" id="PF00152">
    <property type="entry name" value="tRNA-synt_2"/>
    <property type="match status" value="1"/>
</dbReference>
<dbReference type="GO" id="GO:0006629">
    <property type="term" value="P:lipid metabolic process"/>
    <property type="evidence" value="ECO:0007669"/>
    <property type="project" value="UniProtKB-KW"/>
</dbReference>
<dbReference type="Gene3D" id="2.40.50.140">
    <property type="entry name" value="Nucleic acid-binding proteins"/>
    <property type="match status" value="1"/>
</dbReference>
<keyword evidence="19" id="KW-0963">Cytoplasm</keyword>
<feature type="transmembrane region" description="Helical" evidence="21">
    <location>
        <begin position="184"/>
        <end position="208"/>
    </location>
</feature>
<evidence type="ECO:0000256" key="13">
    <source>
        <dbReference type="ARBA" id="ARBA00023146"/>
    </source>
</evidence>
<keyword evidence="24" id="KW-1185">Reference proteome</keyword>
<comment type="similarity">
    <text evidence="2">In the N-terminal section; belongs to the LPG synthetase family.</text>
</comment>
<dbReference type="InterPro" id="IPR012340">
    <property type="entry name" value="NA-bd_OB-fold"/>
</dbReference>
<feature type="binding site" evidence="19">
    <location>
        <position position="1069"/>
    </location>
    <ligand>
        <name>Mg(2+)</name>
        <dbReference type="ChEBI" id="CHEBI:18420"/>
        <label>2</label>
    </ligand>
</feature>
<dbReference type="GO" id="GO:0000049">
    <property type="term" value="F:tRNA binding"/>
    <property type="evidence" value="ECO:0007669"/>
    <property type="project" value="TreeGrafter"/>
</dbReference>
<feature type="domain" description="Aminoacyl-transfer RNA synthetases class-II family profile" evidence="22">
    <location>
        <begin position="833"/>
        <end position="1149"/>
    </location>
</feature>
<dbReference type="Gene3D" id="3.30.930.10">
    <property type="entry name" value="Bira Bifunctional Protein, Domain 2"/>
    <property type="match status" value="1"/>
</dbReference>
<dbReference type="EC" id="6.1.1.6" evidence="19"/>
<comment type="catalytic activity">
    <reaction evidence="17">
        <text>L-lysyl-tRNA(Lys) + a 1,2-diacyl-sn-glycero-3-phospho-(1'-sn-glycerol) = a 1,2-diacyl-sn-glycero-3-phospho-1'-(3'-O-L-lysyl)-sn-glycerol + tRNA(Lys)</text>
        <dbReference type="Rhea" id="RHEA:10668"/>
        <dbReference type="Rhea" id="RHEA-COMP:9696"/>
        <dbReference type="Rhea" id="RHEA-COMP:9697"/>
        <dbReference type="ChEBI" id="CHEBI:64716"/>
        <dbReference type="ChEBI" id="CHEBI:75792"/>
        <dbReference type="ChEBI" id="CHEBI:78442"/>
        <dbReference type="ChEBI" id="CHEBI:78529"/>
        <dbReference type="EC" id="2.3.2.3"/>
    </reaction>
</comment>
<evidence type="ECO:0000256" key="10">
    <source>
        <dbReference type="ARBA" id="ARBA00022840"/>
    </source>
</evidence>
<name>A0A291GTD4_9MICO</name>
<evidence type="ECO:0000256" key="7">
    <source>
        <dbReference type="ARBA" id="ARBA00022692"/>
    </source>
</evidence>
<dbReference type="PROSITE" id="PS50862">
    <property type="entry name" value="AA_TRNA_LIGASE_II"/>
    <property type="match status" value="1"/>
</dbReference>
<keyword evidence="9 19" id="KW-0547">Nucleotide-binding</keyword>
<evidence type="ECO:0000256" key="9">
    <source>
        <dbReference type="ARBA" id="ARBA00022741"/>
    </source>
</evidence>
<evidence type="ECO:0000313" key="23">
    <source>
        <dbReference type="EMBL" id="ATG53483.1"/>
    </source>
</evidence>
<dbReference type="Pfam" id="PF16995">
    <property type="entry name" value="tRNA-synt_2_TM"/>
    <property type="match status" value="1"/>
</dbReference>
<keyword evidence="15" id="KW-0511">Multifunctional enzyme</keyword>
<dbReference type="Pfam" id="PF09924">
    <property type="entry name" value="LPG_synthase_C"/>
    <property type="match status" value="1"/>
</dbReference>
<dbReference type="NCBIfam" id="NF002821">
    <property type="entry name" value="PRK02983.1"/>
    <property type="match status" value="1"/>
</dbReference>
<feature type="transmembrane region" description="Helical" evidence="21">
    <location>
        <begin position="151"/>
        <end position="172"/>
    </location>
</feature>
<evidence type="ECO:0000256" key="5">
    <source>
        <dbReference type="ARBA" id="ARBA00022598"/>
    </source>
</evidence>
<feature type="transmembrane region" description="Helical" evidence="21">
    <location>
        <begin position="79"/>
        <end position="102"/>
    </location>
</feature>
<dbReference type="SUPFAM" id="SSF50249">
    <property type="entry name" value="Nucleic acid-binding proteins"/>
    <property type="match status" value="1"/>
</dbReference>
<dbReference type="InterPro" id="IPR031553">
    <property type="entry name" value="tRNA-synt_2_TM"/>
</dbReference>
<dbReference type="InterPro" id="IPR018149">
    <property type="entry name" value="Lys-tRNA-synth_II_C"/>
</dbReference>
<evidence type="ECO:0000256" key="2">
    <source>
        <dbReference type="ARBA" id="ARBA00005270"/>
    </source>
</evidence>
<keyword evidence="21" id="KW-0472">Membrane</keyword>
<dbReference type="KEGG" id="bgg:CFK41_00840"/>
<dbReference type="SUPFAM" id="SSF55681">
    <property type="entry name" value="Class II aaRS and biotin synthetases"/>
    <property type="match status" value="1"/>
</dbReference>
<keyword evidence="4" id="KW-1003">Cell membrane</keyword>
<comment type="similarity">
    <text evidence="3">In the C-terminal section; belongs to the class-II aminoacyl-tRNA synthetase family.</text>
</comment>
<keyword evidence="8 19" id="KW-0479">Metal-binding</keyword>
<dbReference type="GO" id="GO:0005829">
    <property type="term" value="C:cytosol"/>
    <property type="evidence" value="ECO:0007669"/>
    <property type="project" value="TreeGrafter"/>
</dbReference>
<keyword evidence="19" id="KW-0648">Protein biosynthesis</keyword>
<keyword evidence="14" id="KW-0046">Antibiotic resistance</keyword>
<dbReference type="InterPro" id="IPR006195">
    <property type="entry name" value="aa-tRNA-synth_II"/>
</dbReference>
<keyword evidence="12" id="KW-0443">Lipid metabolism</keyword>
<dbReference type="GO" id="GO:0000287">
    <property type="term" value="F:magnesium ion binding"/>
    <property type="evidence" value="ECO:0007669"/>
    <property type="project" value="UniProtKB-UniRule"/>
</dbReference>
<reference evidence="23 24" key="1">
    <citation type="journal article" date="2014" name="Int. J. Syst. Evol. Microbiol.">
        <title>Brachybacterium ginsengisoli sp. nov., isolated from soil of a ginseng field.</title>
        <authorList>
            <person name="Hoang V.A."/>
            <person name="Kim Y.J."/>
            <person name="Nguyen N.L."/>
            <person name="Yang D.C."/>
        </authorList>
    </citation>
    <scope>NUCLEOTIDE SEQUENCE [LARGE SCALE GENOMIC DNA]</scope>
    <source>
        <strain evidence="23 24">DCY80</strain>
    </source>
</reference>
<dbReference type="GO" id="GO:0005524">
    <property type="term" value="F:ATP binding"/>
    <property type="evidence" value="ECO:0007669"/>
    <property type="project" value="UniProtKB-UniRule"/>
</dbReference>
<dbReference type="Pfam" id="PF01336">
    <property type="entry name" value="tRNA_anti-codon"/>
    <property type="match status" value="1"/>
</dbReference>
<evidence type="ECO:0000256" key="19">
    <source>
        <dbReference type="HAMAP-Rule" id="MF_00252"/>
    </source>
</evidence>
<feature type="binding site" evidence="19">
    <location>
        <position position="1062"/>
    </location>
    <ligand>
        <name>Mg(2+)</name>
        <dbReference type="ChEBI" id="CHEBI:18420"/>
        <label>1</label>
    </ligand>
</feature>
<dbReference type="NCBIfam" id="TIGR00499">
    <property type="entry name" value="lysS_bact"/>
    <property type="match status" value="1"/>
</dbReference>
<dbReference type="HAMAP" id="MF_00252">
    <property type="entry name" value="Lys_tRNA_synth_class2"/>
    <property type="match status" value="1"/>
</dbReference>
<evidence type="ECO:0000256" key="1">
    <source>
        <dbReference type="ARBA" id="ARBA00004651"/>
    </source>
</evidence>
<gene>
    <name evidence="19" type="primary">lysS</name>
    <name evidence="23" type="ORF">CFK41_00840</name>
</gene>
<dbReference type="AlphaFoldDB" id="A0A291GTD4"/>
<dbReference type="EMBL" id="CP023564">
    <property type="protein sequence ID" value="ATG53483.1"/>
    <property type="molecule type" value="Genomic_DNA"/>
</dbReference>